<evidence type="ECO:0000313" key="2">
    <source>
        <dbReference type="EMBL" id="SKA02670.1"/>
    </source>
</evidence>
<dbReference type="RefSeq" id="WP_078790652.1">
    <property type="nucleotide sequence ID" value="NZ_FUWR01000013.1"/>
</dbReference>
<dbReference type="Pfam" id="PF13801">
    <property type="entry name" value="Metal_resist"/>
    <property type="match status" value="1"/>
</dbReference>
<sequence>MGKRLILLLVAIGGFSVNATARELPIPPMDCFSPPPPPPDYRQHPPPMPPPGHHWIEPKMPLNAAQQAQLDQLLQKEHDYVDGLMKKMEESRIALRQAADREPFDEAAVTALAKTDAELQTELMLSHLRTKARIKALFSPVPK</sequence>
<proteinExistence type="predicted"/>
<dbReference type="AlphaFoldDB" id="A0A1T4QFV4"/>
<accession>A0A1T4QFV4</accession>
<evidence type="ECO:0000256" key="1">
    <source>
        <dbReference type="SAM" id="SignalP"/>
    </source>
</evidence>
<name>A0A1T4QFV4_9BACT</name>
<dbReference type="Gene3D" id="1.20.120.1490">
    <property type="match status" value="1"/>
</dbReference>
<keyword evidence="3" id="KW-1185">Reference proteome</keyword>
<organism evidence="2 3">
    <name type="scientific">Trichlorobacter thiogenes</name>
    <dbReference type="NCBI Taxonomy" id="115783"/>
    <lineage>
        <taxon>Bacteria</taxon>
        <taxon>Pseudomonadati</taxon>
        <taxon>Thermodesulfobacteriota</taxon>
        <taxon>Desulfuromonadia</taxon>
        <taxon>Geobacterales</taxon>
        <taxon>Geobacteraceae</taxon>
        <taxon>Trichlorobacter</taxon>
    </lineage>
</organism>
<dbReference type="EMBL" id="FUWR01000013">
    <property type="protein sequence ID" value="SKA02670.1"/>
    <property type="molecule type" value="Genomic_DNA"/>
</dbReference>
<feature type="signal peptide" evidence="1">
    <location>
        <begin position="1"/>
        <end position="21"/>
    </location>
</feature>
<evidence type="ECO:0000313" key="3">
    <source>
        <dbReference type="Proteomes" id="UP000190102"/>
    </source>
</evidence>
<dbReference type="InterPro" id="IPR025961">
    <property type="entry name" value="Metal_resist"/>
</dbReference>
<feature type="chain" id="PRO_5010537231" evidence="1">
    <location>
        <begin position="22"/>
        <end position="143"/>
    </location>
</feature>
<keyword evidence="1" id="KW-0732">Signal</keyword>
<dbReference type="STRING" id="115783.SAMN02745119_02387"/>
<dbReference type="OrthoDB" id="5406026at2"/>
<protein>
    <submittedName>
        <fullName evidence="2">Heavy-metal resistance</fullName>
    </submittedName>
</protein>
<gene>
    <name evidence="2" type="ORF">SAMN02745119_02387</name>
</gene>
<dbReference type="Proteomes" id="UP000190102">
    <property type="component" value="Unassembled WGS sequence"/>
</dbReference>
<reference evidence="3" key="1">
    <citation type="submission" date="2017-02" db="EMBL/GenBank/DDBJ databases">
        <authorList>
            <person name="Varghese N."/>
            <person name="Submissions S."/>
        </authorList>
    </citation>
    <scope>NUCLEOTIDE SEQUENCE [LARGE SCALE GENOMIC DNA]</scope>
    <source>
        <strain evidence="3">ATCC BAA-34</strain>
    </source>
</reference>